<accession>A0A1G5SFU3</accession>
<dbReference type="EMBL" id="FMWO01000056">
    <property type="protein sequence ID" value="SCZ86063.1"/>
    <property type="molecule type" value="Genomic_DNA"/>
</dbReference>
<reference evidence="1 2" key="1">
    <citation type="submission" date="2016-10" db="EMBL/GenBank/DDBJ databases">
        <authorList>
            <person name="de Groot N.N."/>
        </authorList>
    </citation>
    <scope>NUCLEOTIDE SEQUENCE [LARGE SCALE GENOMIC DNA]</scope>
    <source>
        <strain evidence="1">1</strain>
    </source>
</reference>
<dbReference type="Proteomes" id="UP000198729">
    <property type="component" value="Unassembled WGS sequence"/>
</dbReference>
<organism evidence="1 2">
    <name type="scientific">Nitrosomonas mobilis</name>
    <dbReference type="NCBI Taxonomy" id="51642"/>
    <lineage>
        <taxon>Bacteria</taxon>
        <taxon>Pseudomonadati</taxon>
        <taxon>Pseudomonadota</taxon>
        <taxon>Betaproteobacteria</taxon>
        <taxon>Nitrosomonadales</taxon>
        <taxon>Nitrosomonadaceae</taxon>
        <taxon>Nitrosomonas</taxon>
    </lineage>
</organism>
<dbReference type="AlphaFoldDB" id="A0A1G5SFU3"/>
<gene>
    <name evidence="1" type="ORF">NSMM_480065</name>
</gene>
<proteinExistence type="predicted"/>
<name>A0A1G5SFU3_9PROT</name>
<evidence type="ECO:0000313" key="1">
    <source>
        <dbReference type="EMBL" id="SCZ86063.1"/>
    </source>
</evidence>
<sequence length="44" mass="5101">MLRQQLFDAMEMVLPDKPNSSNQRYRRTALGQRWLETHPGISAG</sequence>
<dbReference type="STRING" id="51642.NSMM_480065"/>
<protein>
    <submittedName>
        <fullName evidence="1">Uncharacterized protein</fullName>
    </submittedName>
</protein>
<keyword evidence="2" id="KW-1185">Reference proteome</keyword>
<evidence type="ECO:0000313" key="2">
    <source>
        <dbReference type="Proteomes" id="UP000198729"/>
    </source>
</evidence>